<dbReference type="Pfam" id="PF03140">
    <property type="entry name" value="DUF247"/>
    <property type="match status" value="1"/>
</dbReference>
<dbReference type="Proteomes" id="UP000017836">
    <property type="component" value="Unassembled WGS sequence"/>
</dbReference>
<gene>
    <name evidence="1" type="ORF">AMTR_s00023p00153750</name>
</gene>
<reference evidence="2" key="1">
    <citation type="journal article" date="2013" name="Science">
        <title>The Amborella genome and the evolution of flowering plants.</title>
        <authorList>
            <consortium name="Amborella Genome Project"/>
        </authorList>
    </citation>
    <scope>NUCLEOTIDE SEQUENCE [LARGE SCALE GENOMIC DNA]</scope>
</reference>
<evidence type="ECO:0000313" key="2">
    <source>
        <dbReference type="Proteomes" id="UP000017836"/>
    </source>
</evidence>
<protein>
    <submittedName>
        <fullName evidence="1">Uncharacterized protein</fullName>
    </submittedName>
</protein>
<evidence type="ECO:0000313" key="1">
    <source>
        <dbReference type="EMBL" id="ERM95619.1"/>
    </source>
</evidence>
<keyword evidence="2" id="KW-1185">Reference proteome</keyword>
<dbReference type="PANTHER" id="PTHR31170">
    <property type="entry name" value="BNAC04G53230D PROTEIN"/>
    <property type="match status" value="1"/>
</dbReference>
<accession>W1NK64</accession>
<dbReference type="OMA" id="EEWTHCC"/>
<dbReference type="Gramene" id="ERM95619">
    <property type="protein sequence ID" value="ERM95619"/>
    <property type="gene ID" value="AMTR_s00023p00153750"/>
</dbReference>
<organism evidence="1 2">
    <name type="scientific">Amborella trichopoda</name>
    <dbReference type="NCBI Taxonomy" id="13333"/>
    <lineage>
        <taxon>Eukaryota</taxon>
        <taxon>Viridiplantae</taxon>
        <taxon>Streptophyta</taxon>
        <taxon>Embryophyta</taxon>
        <taxon>Tracheophyta</taxon>
        <taxon>Spermatophyta</taxon>
        <taxon>Magnoliopsida</taxon>
        <taxon>Amborellales</taxon>
        <taxon>Amborellaceae</taxon>
        <taxon>Amborella</taxon>
    </lineage>
</organism>
<dbReference type="InterPro" id="IPR004158">
    <property type="entry name" value="DUF247_pln"/>
</dbReference>
<dbReference type="PANTHER" id="PTHR31170:SF22">
    <property type="match status" value="1"/>
</dbReference>
<dbReference type="HOGENOM" id="CLU_020188_2_0_1"/>
<dbReference type="EMBL" id="KI397474">
    <property type="protein sequence ID" value="ERM95619.1"/>
    <property type="molecule type" value="Genomic_DNA"/>
</dbReference>
<proteinExistence type="predicted"/>
<dbReference type="AlphaFoldDB" id="W1NK64"/>
<name>W1NK64_AMBTC</name>
<sequence length="299" mass="34306">MQGREQSDRQWVIDVVNGNVKLNREEEAEEWTHCCIYKIPSYLHDFHEGSFAPRLVSLGPLHHGSPHLQPMEHHKRRALLHFLDRSKHSPDVYLKALEAVERKLRACYEWPDELPVMESPDFLNMMLLDGCFLLELHRTTSDEDTSGYTDDDPVFGPNRADFFADNKTHDLVLLENQIPLLVLQTLLDPLGERSQAVEAHKVAYELYWSDKYTSMQDKRGMHLLHVYQMTTPWGDIPEVEEGLKNAEPYHKKVPSATALHDAGVRFQVSPSDGSMDFSFDGGVLKLPYVVITPSEVCIR</sequence>